<accession>A8NLM9</accession>
<evidence type="ECO:0000256" key="2">
    <source>
        <dbReference type="PROSITE-ProRule" id="PRU00285"/>
    </source>
</evidence>
<dbReference type="PANTHER" id="PTHR11527">
    <property type="entry name" value="HEAT-SHOCK PROTEIN 20 FAMILY MEMBER"/>
    <property type="match status" value="1"/>
</dbReference>
<dbReference type="SUPFAM" id="SSF49764">
    <property type="entry name" value="HSP20-like chaperones"/>
    <property type="match status" value="1"/>
</dbReference>
<dbReference type="InParanoid" id="A8NLM9"/>
<evidence type="ECO:0000256" key="4">
    <source>
        <dbReference type="SAM" id="MobiDB-lite"/>
    </source>
</evidence>
<proteinExistence type="inferred from homology"/>
<evidence type="ECO:0000256" key="3">
    <source>
        <dbReference type="RuleBase" id="RU003616"/>
    </source>
</evidence>
<keyword evidence="8" id="KW-1185">Reference proteome</keyword>
<keyword evidence="1 7" id="KW-0346">Stress response</keyword>
<dbReference type="InterPro" id="IPR002068">
    <property type="entry name" value="A-crystallin/Hsp20_dom"/>
</dbReference>
<dbReference type="PROSITE" id="PS01031">
    <property type="entry name" value="SHSP"/>
    <property type="match status" value="1"/>
</dbReference>
<dbReference type="Gene3D" id="2.60.40.790">
    <property type="match status" value="1"/>
</dbReference>
<dbReference type="KEGG" id="cci:CC1G_05868"/>
<dbReference type="InterPro" id="IPR008978">
    <property type="entry name" value="HSP20-like_chaperone"/>
</dbReference>
<sequence>MSNVWFYEPYYDFDRFIDDILTNNPRTTSGERQLQHRSADKGGAVMRPMKPRMDLHEDSKNNVVTATFELPGLKKDDVNIDVNDGRLTVSAEAKTSSERDEGGYAIRERSSGKLSRTLQLPAGIQDKDIKASLNDGILTVTFPKSAAEMPPKKITIS</sequence>
<organism evidence="7 8">
    <name type="scientific">Coprinopsis cinerea (strain Okayama-7 / 130 / ATCC MYA-4618 / FGSC 9003)</name>
    <name type="common">Inky cap fungus</name>
    <name type="synonym">Hormographiella aspergillata</name>
    <dbReference type="NCBI Taxonomy" id="240176"/>
    <lineage>
        <taxon>Eukaryota</taxon>
        <taxon>Fungi</taxon>
        <taxon>Dikarya</taxon>
        <taxon>Basidiomycota</taxon>
        <taxon>Agaricomycotina</taxon>
        <taxon>Agaricomycetes</taxon>
        <taxon>Agaricomycetidae</taxon>
        <taxon>Agaricales</taxon>
        <taxon>Agaricineae</taxon>
        <taxon>Psathyrellaceae</taxon>
        <taxon>Coprinopsis</taxon>
    </lineage>
</organism>
<feature type="region of interest" description="Disordered" evidence="4">
    <location>
        <begin position="24"/>
        <end position="47"/>
    </location>
</feature>
<reference evidence="7 8" key="1">
    <citation type="journal article" date="2010" name="Proc. Natl. Acad. Sci. U.S.A.">
        <title>Insights into evolution of multicellular fungi from the assembled chromosomes of the mushroom Coprinopsis cinerea (Coprinus cinereus).</title>
        <authorList>
            <person name="Stajich J.E."/>
            <person name="Wilke S.K."/>
            <person name="Ahren D."/>
            <person name="Au C.H."/>
            <person name="Birren B.W."/>
            <person name="Borodovsky M."/>
            <person name="Burns C."/>
            <person name="Canback B."/>
            <person name="Casselton L.A."/>
            <person name="Cheng C.K."/>
            <person name="Deng J."/>
            <person name="Dietrich F.S."/>
            <person name="Fargo D.C."/>
            <person name="Farman M.L."/>
            <person name="Gathman A.C."/>
            <person name="Goldberg J."/>
            <person name="Guigo R."/>
            <person name="Hoegger P.J."/>
            <person name="Hooker J.B."/>
            <person name="Huggins A."/>
            <person name="James T.Y."/>
            <person name="Kamada T."/>
            <person name="Kilaru S."/>
            <person name="Kodira C."/>
            <person name="Kues U."/>
            <person name="Kupfer D."/>
            <person name="Kwan H.S."/>
            <person name="Lomsadze A."/>
            <person name="Li W."/>
            <person name="Lilly W.W."/>
            <person name="Ma L.J."/>
            <person name="Mackey A.J."/>
            <person name="Manning G."/>
            <person name="Martin F."/>
            <person name="Muraguchi H."/>
            <person name="Natvig D.O."/>
            <person name="Palmerini H."/>
            <person name="Ramesh M.A."/>
            <person name="Rehmeyer C.J."/>
            <person name="Roe B.A."/>
            <person name="Shenoy N."/>
            <person name="Stanke M."/>
            <person name="Ter-Hovhannisyan V."/>
            <person name="Tunlid A."/>
            <person name="Velagapudi R."/>
            <person name="Vision T.J."/>
            <person name="Zeng Q."/>
            <person name="Zolan M.E."/>
            <person name="Pukkila P.J."/>
        </authorList>
    </citation>
    <scope>NUCLEOTIDE SEQUENCE [LARGE SCALE GENOMIC DNA]</scope>
    <source>
        <strain evidence="8">Okayama-7 / 130 / ATCC MYA-4618 / FGSC 9003</strain>
    </source>
</reference>
<dbReference type="GeneID" id="6011248"/>
<dbReference type="STRING" id="240176.A8NLM9"/>
<dbReference type="OMA" id="WHIRERR"/>
<dbReference type="OrthoDB" id="1431247at2759"/>
<protein>
    <submittedName>
        <fullName evidence="7">Small heat shock protein</fullName>
    </submittedName>
</protein>
<feature type="domain" description="SHSP" evidence="5">
    <location>
        <begin position="44"/>
        <end position="157"/>
    </location>
</feature>
<gene>
    <name evidence="7" type="ORF">CC1G_05868</name>
</gene>
<dbReference type="RefSeq" id="XP_001834731.1">
    <property type="nucleotide sequence ID" value="XM_001834679.1"/>
</dbReference>
<name>A8NLM9_COPC7</name>
<dbReference type="FunCoup" id="A8NLM9">
    <property type="interactions" value="145"/>
</dbReference>
<evidence type="ECO:0000313" key="7">
    <source>
        <dbReference type="EMBL" id="EAU87179.1"/>
    </source>
</evidence>
<dbReference type="AlphaFoldDB" id="A8NLM9"/>
<dbReference type="InterPro" id="IPR007052">
    <property type="entry name" value="CS_dom"/>
</dbReference>
<comment type="similarity">
    <text evidence="2 3">Belongs to the small heat shock protein (HSP20) family.</text>
</comment>
<feature type="domain" description="CS" evidence="6">
    <location>
        <begin position="48"/>
        <end position="155"/>
    </location>
</feature>
<dbReference type="eggNOG" id="KOG0710">
    <property type="taxonomic scope" value="Eukaryota"/>
</dbReference>
<dbReference type="VEuPathDB" id="FungiDB:CC1G_05868"/>
<dbReference type="PROSITE" id="PS51203">
    <property type="entry name" value="CS"/>
    <property type="match status" value="1"/>
</dbReference>
<dbReference type="InterPro" id="IPR031107">
    <property type="entry name" value="Small_HSP"/>
</dbReference>
<evidence type="ECO:0000256" key="1">
    <source>
        <dbReference type="ARBA" id="ARBA00023016"/>
    </source>
</evidence>
<dbReference type="Pfam" id="PF00011">
    <property type="entry name" value="HSP20"/>
    <property type="match status" value="1"/>
</dbReference>
<dbReference type="CDD" id="cd06464">
    <property type="entry name" value="ACD_sHsps-like"/>
    <property type="match status" value="1"/>
</dbReference>
<evidence type="ECO:0000259" key="6">
    <source>
        <dbReference type="PROSITE" id="PS51203"/>
    </source>
</evidence>
<dbReference type="Proteomes" id="UP000001861">
    <property type="component" value="Unassembled WGS sequence"/>
</dbReference>
<evidence type="ECO:0000313" key="8">
    <source>
        <dbReference type="Proteomes" id="UP000001861"/>
    </source>
</evidence>
<dbReference type="EMBL" id="AACS02000012">
    <property type="protein sequence ID" value="EAU87179.1"/>
    <property type="molecule type" value="Genomic_DNA"/>
</dbReference>
<evidence type="ECO:0000259" key="5">
    <source>
        <dbReference type="PROSITE" id="PS01031"/>
    </source>
</evidence>
<comment type="caution">
    <text evidence="7">The sequence shown here is derived from an EMBL/GenBank/DDBJ whole genome shotgun (WGS) entry which is preliminary data.</text>
</comment>